<dbReference type="SUPFAM" id="SSF53335">
    <property type="entry name" value="S-adenosyl-L-methionine-dependent methyltransferases"/>
    <property type="match status" value="1"/>
</dbReference>
<feature type="domain" description="Methyltransferase type 11" evidence="1">
    <location>
        <begin position="28"/>
        <end position="125"/>
    </location>
</feature>
<keyword evidence="2" id="KW-0489">Methyltransferase</keyword>
<dbReference type="STRING" id="43678.OJAG_23920"/>
<sequence>MSDPFWNHSTHYHPDLTRLVGPGTRTALDVGCGEGLLTRRLKAAGAGRVLGLDLDPDQVDRARVAAGGPPEATGLDYVAGDVLAPLPGLAEPFDLVTTVATLHHLPLDEGLRRLRGLVAPGGTLAVVGLTRPRTAWDHAVSAAALPAAVWARRRRGEWEHGSPIAEVTTSHAELRAAAREILPGARLRRRLYWRYTLVWRAPAASGDQGERVRQGS</sequence>
<keyword evidence="2" id="KW-0808">Transferase</keyword>
<proteinExistence type="predicted"/>
<evidence type="ECO:0000259" key="1">
    <source>
        <dbReference type="Pfam" id="PF08241"/>
    </source>
</evidence>
<protein>
    <submittedName>
        <fullName evidence="2">Ubiquinone biosynthesis O-methyltransferase</fullName>
        <ecNumber evidence="2">2.1.1.222</ecNumber>
        <ecNumber evidence="2">2.1.1.64</ecNumber>
    </submittedName>
</protein>
<dbReference type="Pfam" id="PF08241">
    <property type="entry name" value="Methyltransf_11"/>
    <property type="match status" value="1"/>
</dbReference>
<evidence type="ECO:0000313" key="3">
    <source>
        <dbReference type="Proteomes" id="UP000076447"/>
    </source>
</evidence>
<dbReference type="CDD" id="cd02440">
    <property type="entry name" value="AdoMet_MTases"/>
    <property type="match status" value="1"/>
</dbReference>
<evidence type="ECO:0000313" key="2">
    <source>
        <dbReference type="EMBL" id="KZM35018.1"/>
    </source>
</evidence>
<dbReference type="Proteomes" id="UP000076447">
    <property type="component" value="Unassembled WGS sequence"/>
</dbReference>
<dbReference type="InterPro" id="IPR029063">
    <property type="entry name" value="SAM-dependent_MTases_sf"/>
</dbReference>
<dbReference type="PATRIC" id="fig|43678.3.peg.2498"/>
<dbReference type="AlphaFoldDB" id="A0A161YG89"/>
<reference evidence="2 3" key="1">
    <citation type="submission" date="2016-01" db="EMBL/GenBank/DDBJ databases">
        <title>Genome sequence of Oerskovia enterophila VJag, an agar and cellulose degrading bacterium.</title>
        <authorList>
            <person name="Poehlein A."/>
            <person name="Jag V."/>
            <person name="Bengelsdorf F."/>
            <person name="Duerre P."/>
            <person name="Daniel R."/>
        </authorList>
    </citation>
    <scope>NUCLEOTIDE SEQUENCE [LARGE SCALE GENOMIC DNA]</scope>
    <source>
        <strain evidence="2 3">VJag</strain>
    </source>
</reference>
<name>A0A161YG89_9CELL</name>
<dbReference type="PANTHER" id="PTHR43861:SF1">
    <property type="entry name" value="TRANS-ACONITATE 2-METHYLTRANSFERASE"/>
    <property type="match status" value="1"/>
</dbReference>
<dbReference type="InterPro" id="IPR013216">
    <property type="entry name" value="Methyltransf_11"/>
</dbReference>
<dbReference type="Gene3D" id="3.40.50.150">
    <property type="entry name" value="Vaccinia Virus protein VP39"/>
    <property type="match status" value="1"/>
</dbReference>
<comment type="caution">
    <text evidence="2">The sequence shown here is derived from an EMBL/GenBank/DDBJ whole genome shotgun (WGS) entry which is preliminary data.</text>
</comment>
<keyword evidence="2" id="KW-0830">Ubiquinone</keyword>
<dbReference type="RefSeq" id="WP_068708777.1">
    <property type="nucleotide sequence ID" value="NZ_LRIE01000075.1"/>
</dbReference>
<dbReference type="EC" id="2.1.1.222" evidence="2"/>
<dbReference type="OrthoDB" id="6064711at2"/>
<gene>
    <name evidence="2" type="primary">ubiG_1</name>
    <name evidence="2" type="ORF">OJAG_23920</name>
</gene>
<dbReference type="PANTHER" id="PTHR43861">
    <property type="entry name" value="TRANS-ACONITATE 2-METHYLTRANSFERASE-RELATED"/>
    <property type="match status" value="1"/>
</dbReference>
<dbReference type="GO" id="GO:0102208">
    <property type="term" value="F:2-polyprenyl-6-hydroxyphenol methylase activity"/>
    <property type="evidence" value="ECO:0007669"/>
    <property type="project" value="UniProtKB-EC"/>
</dbReference>
<dbReference type="GO" id="GO:0061542">
    <property type="term" value="F:3-demethylubiquinol 3-O-methyltransferase activity"/>
    <property type="evidence" value="ECO:0007669"/>
    <property type="project" value="UniProtKB-EC"/>
</dbReference>
<accession>A0A161YG89</accession>
<dbReference type="GO" id="GO:0032259">
    <property type="term" value="P:methylation"/>
    <property type="evidence" value="ECO:0007669"/>
    <property type="project" value="UniProtKB-KW"/>
</dbReference>
<dbReference type="EC" id="2.1.1.64" evidence="2"/>
<organism evidence="2 3">
    <name type="scientific">Oerskovia enterophila</name>
    <dbReference type="NCBI Taxonomy" id="43678"/>
    <lineage>
        <taxon>Bacteria</taxon>
        <taxon>Bacillati</taxon>
        <taxon>Actinomycetota</taxon>
        <taxon>Actinomycetes</taxon>
        <taxon>Micrococcales</taxon>
        <taxon>Cellulomonadaceae</taxon>
        <taxon>Oerskovia</taxon>
    </lineage>
</organism>
<dbReference type="EMBL" id="LRIE01000075">
    <property type="protein sequence ID" value="KZM35018.1"/>
    <property type="molecule type" value="Genomic_DNA"/>
</dbReference>